<comment type="catalytic activity">
    <reaction evidence="1">
        <text>2 a phenolic donor + H2O2 = 2 a phenolic radical donor + 2 H2O</text>
        <dbReference type="Rhea" id="RHEA:56136"/>
        <dbReference type="ChEBI" id="CHEBI:15377"/>
        <dbReference type="ChEBI" id="CHEBI:16240"/>
        <dbReference type="ChEBI" id="CHEBI:139520"/>
        <dbReference type="ChEBI" id="CHEBI:139521"/>
        <dbReference type="EC" id="1.11.1.7"/>
    </reaction>
</comment>
<keyword evidence="7" id="KW-0575">Peroxidase</keyword>
<evidence type="ECO:0000256" key="11">
    <source>
        <dbReference type="ARBA" id="ARBA00022837"/>
    </source>
</evidence>
<dbReference type="GO" id="GO:0020037">
    <property type="term" value="F:heme binding"/>
    <property type="evidence" value="ECO:0007669"/>
    <property type="project" value="InterPro"/>
</dbReference>
<dbReference type="GO" id="GO:0005576">
    <property type="term" value="C:extracellular region"/>
    <property type="evidence" value="ECO:0007669"/>
    <property type="project" value="UniProtKB-SubCell"/>
</dbReference>
<dbReference type="GO" id="GO:0046872">
    <property type="term" value="F:metal ion binding"/>
    <property type="evidence" value="ECO:0007669"/>
    <property type="project" value="UniProtKB-KW"/>
</dbReference>
<keyword evidence="8" id="KW-0349">Heme</keyword>
<comment type="similarity">
    <text evidence="4">Belongs to the peroxidase family. Ascorbate peroxidase subfamily.</text>
</comment>
<feature type="binding site" evidence="19">
    <location>
        <position position="128"/>
    </location>
    <ligand>
        <name>Ca(2+)</name>
        <dbReference type="ChEBI" id="CHEBI:29108"/>
        <label>1</label>
    </ligand>
</feature>
<accession>A0A835C231</accession>
<feature type="binding site" evidence="19">
    <location>
        <position position="147"/>
    </location>
    <ligand>
        <name>Ca(2+)</name>
        <dbReference type="ChEBI" id="CHEBI:29108"/>
        <label>1</label>
    </ligand>
</feature>
<evidence type="ECO:0000256" key="10">
    <source>
        <dbReference type="ARBA" id="ARBA00022729"/>
    </source>
</evidence>
<evidence type="ECO:0000256" key="3">
    <source>
        <dbReference type="ARBA" id="ARBA00004613"/>
    </source>
</evidence>
<feature type="binding site" evidence="19">
    <location>
        <position position="163"/>
    </location>
    <ligand>
        <name>Ca(2+)</name>
        <dbReference type="ChEBI" id="CHEBI:29108"/>
        <label>1</label>
    </ligand>
</feature>
<evidence type="ECO:0000256" key="14">
    <source>
        <dbReference type="ARBA" id="ARBA00023157"/>
    </source>
</evidence>
<dbReference type="PROSITE" id="PS00435">
    <property type="entry name" value="PEROXIDASE_1"/>
    <property type="match status" value="1"/>
</dbReference>
<dbReference type="InterPro" id="IPR010255">
    <property type="entry name" value="Haem_peroxidase_sf"/>
</dbReference>
<dbReference type="Gene3D" id="1.10.420.10">
    <property type="entry name" value="Peroxidase, domain 2"/>
    <property type="match status" value="2"/>
</dbReference>
<feature type="binding site" evidence="19">
    <location>
        <position position="267"/>
    </location>
    <ligand>
        <name>Ca(2+)</name>
        <dbReference type="ChEBI" id="CHEBI:29108"/>
        <label>2</label>
    </ligand>
</feature>
<dbReference type="FunFam" id="1.10.520.10:FF:000006">
    <property type="entry name" value="Peroxidase"/>
    <property type="match status" value="1"/>
</dbReference>
<comment type="function">
    <text evidence="2">Removal of H(2)O(2), oxidation of toxic reductants, biosynthesis and degradation of lignin, suberization, auxin catabolism, response to environmental stresses such as wounding, pathogen attack and oxidative stress. These functions might be dependent on each isozyme/isoform in each plant tissue.</text>
</comment>
<dbReference type="Gene3D" id="1.10.520.10">
    <property type="match status" value="2"/>
</dbReference>
<dbReference type="InterPro" id="IPR019794">
    <property type="entry name" value="Peroxidases_AS"/>
</dbReference>
<comment type="subcellular location">
    <subcellularLocation>
        <location evidence="3">Secreted</location>
    </subcellularLocation>
</comment>
<keyword evidence="12" id="KW-0560">Oxidoreductase</keyword>
<feature type="site" description="Transition state stabilizer" evidence="20">
    <location>
        <position position="120"/>
    </location>
</feature>
<feature type="domain" description="Plant heme peroxidase family profile" evidence="23">
    <location>
        <begin position="656"/>
        <end position="1010"/>
    </location>
</feature>
<dbReference type="Proteomes" id="UP000636709">
    <property type="component" value="Unassembled WGS sequence"/>
</dbReference>
<evidence type="ECO:0000256" key="22">
    <source>
        <dbReference type="SAM" id="MobiDB-lite"/>
    </source>
</evidence>
<evidence type="ECO:0000256" key="9">
    <source>
        <dbReference type="ARBA" id="ARBA00022723"/>
    </source>
</evidence>
<dbReference type="FunFam" id="1.10.420.10:FF:000008">
    <property type="entry name" value="Peroxidase"/>
    <property type="match status" value="1"/>
</dbReference>
<dbReference type="AlphaFoldDB" id="A0A835C231"/>
<reference evidence="24" key="1">
    <citation type="submission" date="2020-07" db="EMBL/GenBank/DDBJ databases">
        <title>Genome sequence and genetic diversity analysis of an under-domesticated orphan crop, white fonio (Digitaria exilis).</title>
        <authorList>
            <person name="Bennetzen J.L."/>
            <person name="Chen S."/>
            <person name="Ma X."/>
            <person name="Wang X."/>
            <person name="Yssel A.E.J."/>
            <person name="Chaluvadi S.R."/>
            <person name="Johnson M."/>
            <person name="Gangashetty P."/>
            <person name="Hamidou F."/>
            <person name="Sanogo M.D."/>
            <person name="Zwaenepoel A."/>
            <person name="Wallace J."/>
            <person name="Van De Peer Y."/>
            <person name="Van Deynze A."/>
        </authorList>
    </citation>
    <scope>NUCLEOTIDE SEQUENCE</scope>
    <source>
        <tissue evidence="24">Leaves</tissue>
    </source>
</reference>
<dbReference type="Pfam" id="PF00141">
    <property type="entry name" value="peroxidase"/>
    <property type="match status" value="2"/>
</dbReference>
<name>A0A835C231_9POAL</name>
<keyword evidence="10" id="KW-0732">Signal</keyword>
<dbReference type="EC" id="1.11.1.7" evidence="5"/>
<dbReference type="InterPro" id="IPR002016">
    <property type="entry name" value="Haem_peroxidase"/>
</dbReference>
<evidence type="ECO:0000259" key="23">
    <source>
        <dbReference type="PROSITE" id="PS50873"/>
    </source>
</evidence>
<feature type="binding site" evidence="19">
    <location>
        <position position="321"/>
    </location>
    <ligand>
        <name>Ca(2+)</name>
        <dbReference type="ChEBI" id="CHEBI:29108"/>
        <label>2</label>
    </ligand>
</feature>
<feature type="binding site" evidence="19">
    <location>
        <position position="149"/>
    </location>
    <ligand>
        <name>Ca(2+)</name>
        <dbReference type="ChEBI" id="CHEBI:29108"/>
        <label>1</label>
    </ligand>
</feature>
<gene>
    <name evidence="24" type="ORF">HU200_024065</name>
</gene>
<dbReference type="OrthoDB" id="644370at2759"/>
<feature type="binding site" evidence="18">
    <location>
        <position position="236"/>
    </location>
    <ligand>
        <name>substrate</name>
    </ligand>
</feature>
<feature type="active site" description="Proton acceptor" evidence="17">
    <location>
        <position position="124"/>
    </location>
</feature>
<keyword evidence="16" id="KW-0376">Hydrogen peroxide</keyword>
<evidence type="ECO:0000313" key="24">
    <source>
        <dbReference type="EMBL" id="KAF8719357.1"/>
    </source>
</evidence>
<keyword evidence="11 19" id="KW-0106">Calcium</keyword>
<dbReference type="PROSITE" id="PS50873">
    <property type="entry name" value="PEROXIDASE_4"/>
    <property type="match status" value="2"/>
</dbReference>
<evidence type="ECO:0000256" key="4">
    <source>
        <dbReference type="ARBA" id="ARBA00006873"/>
    </source>
</evidence>
<dbReference type="GO" id="GO:0042744">
    <property type="term" value="P:hydrogen peroxide catabolic process"/>
    <property type="evidence" value="ECO:0007669"/>
    <property type="project" value="UniProtKB-KW"/>
</dbReference>
<evidence type="ECO:0000256" key="6">
    <source>
        <dbReference type="ARBA" id="ARBA00022525"/>
    </source>
</evidence>
<dbReference type="GO" id="GO:0006979">
    <property type="term" value="P:response to oxidative stress"/>
    <property type="evidence" value="ECO:0007669"/>
    <property type="project" value="InterPro"/>
</dbReference>
<dbReference type="EMBL" id="JACEFO010001700">
    <property type="protein sequence ID" value="KAF8719357.1"/>
    <property type="molecule type" value="Genomic_DNA"/>
</dbReference>
<feature type="binding site" evidence="19">
    <location>
        <position position="329"/>
    </location>
    <ligand>
        <name>Ca(2+)</name>
        <dbReference type="ChEBI" id="CHEBI:29108"/>
        <label>2</label>
    </ligand>
</feature>
<proteinExistence type="inferred from homology"/>
<dbReference type="PRINTS" id="PR00458">
    <property type="entry name" value="PEROXIDASE"/>
</dbReference>
<feature type="binding site" evidence="19">
    <location>
        <position position="125"/>
    </location>
    <ligand>
        <name>Ca(2+)</name>
        <dbReference type="ChEBI" id="CHEBI:29108"/>
        <label>1</label>
    </ligand>
</feature>
<feature type="binding site" evidence="19">
    <location>
        <position position="151"/>
    </location>
    <ligand>
        <name>Ca(2+)</name>
        <dbReference type="ChEBI" id="CHEBI:29108"/>
        <label>1</label>
    </ligand>
</feature>
<dbReference type="InterPro" id="IPR033905">
    <property type="entry name" value="Secretory_peroxidase"/>
</dbReference>
<evidence type="ECO:0000256" key="20">
    <source>
        <dbReference type="PIRSR" id="PIRSR600823-4"/>
    </source>
</evidence>
<dbReference type="GO" id="GO:0140825">
    <property type="term" value="F:lactoperoxidase activity"/>
    <property type="evidence" value="ECO:0007669"/>
    <property type="project" value="UniProtKB-EC"/>
</dbReference>
<evidence type="ECO:0000256" key="21">
    <source>
        <dbReference type="PIRSR" id="PIRSR600823-5"/>
    </source>
</evidence>
<feature type="disulfide bond" evidence="21">
    <location>
        <begin position="93"/>
        <end position="189"/>
    </location>
</feature>
<keyword evidence="14 21" id="KW-1015">Disulfide bond</keyword>
<dbReference type="FunFam" id="1.10.520.10:FF:000009">
    <property type="entry name" value="Peroxidase"/>
    <property type="match status" value="1"/>
</dbReference>
<evidence type="ECO:0000256" key="19">
    <source>
        <dbReference type="PIRSR" id="PIRSR600823-3"/>
    </source>
</evidence>
<keyword evidence="15" id="KW-0325">Glycoprotein</keyword>
<evidence type="ECO:0000313" key="25">
    <source>
        <dbReference type="Proteomes" id="UP000636709"/>
    </source>
</evidence>
<keyword evidence="13 19" id="KW-0408">Iron</keyword>
<protein>
    <recommendedName>
        <fullName evidence="5">peroxidase</fullName>
        <ecNumber evidence="5">1.11.1.7</ecNumber>
    </recommendedName>
</protein>
<evidence type="ECO:0000256" key="2">
    <source>
        <dbReference type="ARBA" id="ARBA00002322"/>
    </source>
</evidence>
<dbReference type="InterPro" id="IPR019793">
    <property type="entry name" value="Peroxidases_heam-ligand_BS"/>
</dbReference>
<keyword evidence="6" id="KW-0964">Secreted</keyword>
<evidence type="ECO:0000256" key="7">
    <source>
        <dbReference type="ARBA" id="ARBA00022559"/>
    </source>
</evidence>
<keyword evidence="25" id="KW-1185">Reference proteome</keyword>
<evidence type="ECO:0000256" key="12">
    <source>
        <dbReference type="ARBA" id="ARBA00023002"/>
    </source>
</evidence>
<feature type="disulfide bond" evidence="21">
    <location>
        <begin position="126"/>
        <end position="148"/>
    </location>
</feature>
<evidence type="ECO:0000256" key="17">
    <source>
        <dbReference type="PIRSR" id="PIRSR600823-1"/>
    </source>
</evidence>
<dbReference type="PANTHER" id="PTHR31235">
    <property type="entry name" value="PEROXIDASE 25-RELATED"/>
    <property type="match status" value="1"/>
</dbReference>
<sequence length="1011" mass="110039">MQKLFSSSLVPVYAAAPVRPYKSRDRVVAANSAAAAAARASLQFFLCSWAIESFCSLQKEMASRAAVLALLLSATAFAAAAAQLDEKFYSQSCPSVEDVVRKEMVRALAAAPSLAGPLLRMHFHDCFVRVTELALLTRVLLDRCVQGCDGSVLLDSTANNTAEKDAKPNLTLRGFGFIETVKAAVEKACPDTVSCADVLALMARDAVWLSKGPFWAVPLGRRDGRVSISNETKQLPPPTGNFTKLTQIFATKNLDTKDLVVLSAGHTIGTSHCFSFSDRLYNFTGLDNARDTDPTLDTQYMARLRGKCPSLDDNTTLVEMDPGSFKTFDLGYYGNVAKRRGLFHSDGALLTDPFTRAYVLRHATGAYKEEFFADFAASMVKMGSIDVLTGSQGEIRKKCNVLCCTCAAHKATRVLDQHPSTAAAVAAEEPAQAPWARTGMCLRAGHLDPDVFAGGSAWPLRPRWRHLFTGPRSPPAETLGIHKARKASLKAAARADPASAKVKEIPVRNEAHFTVTCAATKLLNLEETSPLICYSETVERIVPDETVTPSPLELPTNSIRFYAHQPQRPSISLGASREETTTESAGLVTHQSESHRATRRADFPRYTNRAPHRLLTPLQRRSPTGSRFLMWRERRLLVAAAMVVVVGALARAAEAALQVGFYQETCPIAEDVVLEEMRLILMEDATLAPSLLRMHYHDCFVQKGCDGSIMLRSRKGKTERDALPNRSMRGFDAIERIKARLETVCPLTVSCADIIAIAARDAVYLSHGPWYDVETGRRDGNVTVAEYVENDLPPPDSNIVDVKTFFSVKSLNSKDIALPSRPLLLPVLSSPPHLLSLALSDSNSFTQANHSRQSTPRLLANGRVALDAIGTSHCGPIQKRLYNFTGNMDQDPSLSPAYAAELKKLCPPPRPGAGDEGGGEGKTKVPMDPGSNYTFDLSYYRHVLATGGLFQSDASLLDDPVTRGYVEKVAKASSPDEYYADFAAAMVKMGRTDVLVGDLGGIRPTCGIFVD</sequence>
<evidence type="ECO:0000256" key="13">
    <source>
        <dbReference type="ARBA" id="ARBA00023004"/>
    </source>
</evidence>
<dbReference type="SUPFAM" id="SSF48113">
    <property type="entry name" value="Heme-dependent peroxidases"/>
    <property type="match status" value="2"/>
</dbReference>
<evidence type="ECO:0000256" key="16">
    <source>
        <dbReference type="ARBA" id="ARBA00023324"/>
    </source>
</evidence>
<feature type="disulfide bond" evidence="21">
    <location>
        <begin position="195"/>
        <end position="399"/>
    </location>
</feature>
<comment type="cofactor">
    <cofactor evidence="19">
        <name>Ca(2+)</name>
        <dbReference type="ChEBI" id="CHEBI:29108"/>
    </cofactor>
    <text evidence="19">Binds 2 calcium ions per subunit.</text>
</comment>
<feature type="region of interest" description="Disordered" evidence="22">
    <location>
        <begin position="907"/>
        <end position="926"/>
    </location>
</feature>
<organism evidence="24 25">
    <name type="scientific">Digitaria exilis</name>
    <dbReference type="NCBI Taxonomy" id="1010633"/>
    <lineage>
        <taxon>Eukaryota</taxon>
        <taxon>Viridiplantae</taxon>
        <taxon>Streptophyta</taxon>
        <taxon>Embryophyta</taxon>
        <taxon>Tracheophyta</taxon>
        <taxon>Spermatophyta</taxon>
        <taxon>Magnoliopsida</taxon>
        <taxon>Liliopsida</taxon>
        <taxon>Poales</taxon>
        <taxon>Poaceae</taxon>
        <taxon>PACMAD clade</taxon>
        <taxon>Panicoideae</taxon>
        <taxon>Panicodae</taxon>
        <taxon>Paniceae</taxon>
        <taxon>Anthephorinae</taxon>
        <taxon>Digitaria</taxon>
    </lineage>
</organism>
<dbReference type="InterPro" id="IPR000823">
    <property type="entry name" value="Peroxidase_pln"/>
</dbReference>
<feature type="region of interest" description="Disordered" evidence="22">
    <location>
        <begin position="571"/>
        <end position="598"/>
    </location>
</feature>
<dbReference type="PROSITE" id="PS00436">
    <property type="entry name" value="PEROXIDASE_2"/>
    <property type="match status" value="1"/>
</dbReference>
<comment type="caution">
    <text evidence="24">The sequence shown here is derived from an EMBL/GenBank/DDBJ whole genome shotgun (WGS) entry which is preliminary data.</text>
</comment>
<evidence type="ECO:0000256" key="8">
    <source>
        <dbReference type="ARBA" id="ARBA00022617"/>
    </source>
</evidence>
<comment type="cofactor">
    <cofactor evidence="19">
        <name>heme b</name>
        <dbReference type="ChEBI" id="CHEBI:60344"/>
    </cofactor>
    <text evidence="19">Binds 1 heme b (iron(II)-protoporphyrin IX) group per subunit.</text>
</comment>
<dbReference type="CDD" id="cd00693">
    <property type="entry name" value="secretory_peroxidase"/>
    <property type="match status" value="2"/>
</dbReference>
<evidence type="ECO:0000256" key="18">
    <source>
        <dbReference type="PIRSR" id="PIRSR600823-2"/>
    </source>
</evidence>
<evidence type="ECO:0000256" key="5">
    <source>
        <dbReference type="ARBA" id="ARBA00012313"/>
    </source>
</evidence>
<evidence type="ECO:0000256" key="1">
    <source>
        <dbReference type="ARBA" id="ARBA00000189"/>
    </source>
</evidence>
<feature type="disulfide bond" evidence="21">
    <location>
        <begin position="273"/>
        <end position="308"/>
    </location>
</feature>
<feature type="binding site" description="axial binding residue" evidence="19">
    <location>
        <position position="266"/>
    </location>
    <ligand>
        <name>heme b</name>
        <dbReference type="ChEBI" id="CHEBI:60344"/>
    </ligand>
    <ligandPart>
        <name>Fe</name>
        <dbReference type="ChEBI" id="CHEBI:18248"/>
    </ligandPart>
</feature>
<keyword evidence="9 19" id="KW-0479">Metal-binding</keyword>
<feature type="domain" description="Plant heme peroxidase family profile" evidence="23">
    <location>
        <begin position="83"/>
        <end position="403"/>
    </location>
</feature>
<dbReference type="PRINTS" id="PR00461">
    <property type="entry name" value="PLPEROXIDASE"/>
</dbReference>
<evidence type="ECO:0000256" key="15">
    <source>
        <dbReference type="ARBA" id="ARBA00023180"/>
    </source>
</evidence>